<sequence>MEDDVQFDSIKNNYKEMKVSKMIVNGKEQEGNIISAEVTKDSQQLNVTVYTQNK</sequence>
<name>A0A2S6HTZ2_9FIRM</name>
<proteinExistence type="predicted"/>
<protein>
    <submittedName>
        <fullName evidence="1">Uncharacterized protein</fullName>
    </submittedName>
</protein>
<comment type="caution">
    <text evidence="1">The sequence shown here is derived from an EMBL/GenBank/DDBJ whole genome shotgun (WGS) entry which is preliminary data.</text>
</comment>
<gene>
    <name evidence="1" type="ORF">BXY41_10498</name>
</gene>
<organism evidence="1 2">
    <name type="scientific">Lacrimispora xylanisolvens</name>
    <dbReference type="NCBI Taxonomy" id="384636"/>
    <lineage>
        <taxon>Bacteria</taxon>
        <taxon>Bacillati</taxon>
        <taxon>Bacillota</taxon>
        <taxon>Clostridia</taxon>
        <taxon>Lachnospirales</taxon>
        <taxon>Lachnospiraceae</taxon>
        <taxon>Lacrimispora</taxon>
    </lineage>
</organism>
<dbReference type="Proteomes" id="UP000237749">
    <property type="component" value="Unassembled WGS sequence"/>
</dbReference>
<dbReference type="EMBL" id="PTJA01000004">
    <property type="protein sequence ID" value="PPK81297.1"/>
    <property type="molecule type" value="Genomic_DNA"/>
</dbReference>
<evidence type="ECO:0000313" key="2">
    <source>
        <dbReference type="Proteomes" id="UP000237749"/>
    </source>
</evidence>
<dbReference type="AlphaFoldDB" id="A0A2S6HTZ2"/>
<reference evidence="1 2" key="1">
    <citation type="submission" date="2018-02" db="EMBL/GenBank/DDBJ databases">
        <title>Genomic Encyclopedia of Archaeal and Bacterial Type Strains, Phase II (KMG-II): from individual species to whole genera.</title>
        <authorList>
            <person name="Goeker M."/>
        </authorList>
    </citation>
    <scope>NUCLEOTIDE SEQUENCE [LARGE SCALE GENOMIC DNA]</scope>
    <source>
        <strain evidence="1 2">DSM 3808</strain>
    </source>
</reference>
<evidence type="ECO:0000313" key="1">
    <source>
        <dbReference type="EMBL" id="PPK81297.1"/>
    </source>
</evidence>
<accession>A0A2S6HTZ2</accession>
<dbReference type="RefSeq" id="WP_170072289.1">
    <property type="nucleotide sequence ID" value="NZ_PTJA01000004.1"/>
</dbReference>
<keyword evidence="2" id="KW-1185">Reference proteome</keyword>